<organism evidence="3">
    <name type="scientific">hydrothermal vent metagenome</name>
    <dbReference type="NCBI Taxonomy" id="652676"/>
    <lineage>
        <taxon>unclassified sequences</taxon>
        <taxon>metagenomes</taxon>
        <taxon>ecological metagenomes</taxon>
    </lineage>
</organism>
<dbReference type="GO" id="GO:0005975">
    <property type="term" value="P:carbohydrate metabolic process"/>
    <property type="evidence" value="ECO:0007669"/>
    <property type="project" value="InterPro"/>
</dbReference>
<name>A0A3B0RI74_9ZZZZ</name>
<dbReference type="GO" id="GO:0003844">
    <property type="term" value="F:1,4-alpha-glucan branching enzyme activity"/>
    <property type="evidence" value="ECO:0007669"/>
    <property type="project" value="UniProtKB-EC"/>
</dbReference>
<dbReference type="SMART" id="SM00642">
    <property type="entry name" value="Aamy"/>
    <property type="match status" value="1"/>
</dbReference>
<dbReference type="Gene3D" id="3.20.20.80">
    <property type="entry name" value="Glycosidases"/>
    <property type="match status" value="1"/>
</dbReference>
<protein>
    <submittedName>
        <fullName evidence="3">1,4-alpha-glucan branching enzyme</fullName>
        <ecNumber evidence="3">2.4.1.18</ecNumber>
    </submittedName>
</protein>
<reference evidence="3" key="1">
    <citation type="submission" date="2018-06" db="EMBL/GenBank/DDBJ databases">
        <authorList>
            <person name="Zhirakovskaya E."/>
        </authorList>
    </citation>
    <scope>NUCLEOTIDE SEQUENCE</scope>
</reference>
<evidence type="ECO:0000313" key="3">
    <source>
        <dbReference type="EMBL" id="VAV83085.1"/>
    </source>
</evidence>
<dbReference type="NCBIfam" id="TIGR04183">
    <property type="entry name" value="Por_Secre_tail"/>
    <property type="match status" value="1"/>
</dbReference>
<dbReference type="Pfam" id="PF00128">
    <property type="entry name" value="Alpha-amylase"/>
    <property type="match status" value="1"/>
</dbReference>
<evidence type="ECO:0000259" key="2">
    <source>
        <dbReference type="SMART" id="SM00642"/>
    </source>
</evidence>
<feature type="domain" description="Glycosyl hydrolase family 13 catalytic" evidence="2">
    <location>
        <begin position="300"/>
        <end position="678"/>
    </location>
</feature>
<dbReference type="EC" id="2.4.1.18" evidence="3"/>
<feature type="non-terminal residue" evidence="3">
    <location>
        <position position="1"/>
    </location>
</feature>
<evidence type="ECO:0000256" key="1">
    <source>
        <dbReference type="ARBA" id="ARBA00008061"/>
    </source>
</evidence>
<dbReference type="CDD" id="cd11350">
    <property type="entry name" value="AmyAc_4"/>
    <property type="match status" value="1"/>
</dbReference>
<dbReference type="Gene3D" id="2.60.40.10">
    <property type="entry name" value="Immunoglobulins"/>
    <property type="match status" value="1"/>
</dbReference>
<dbReference type="SUPFAM" id="SSF51445">
    <property type="entry name" value="(Trans)glycosidases"/>
    <property type="match status" value="1"/>
</dbReference>
<comment type="similarity">
    <text evidence="1">Belongs to the glycosyl hydrolase 13 family.</text>
</comment>
<dbReference type="SUPFAM" id="SSF81296">
    <property type="entry name" value="E set domains"/>
    <property type="match status" value="1"/>
</dbReference>
<keyword evidence="3" id="KW-0328">Glycosyltransferase</keyword>
<gene>
    <name evidence="3" type="ORF">MNBD_BACTEROID02-79</name>
</gene>
<dbReference type="InterPro" id="IPR013783">
    <property type="entry name" value="Ig-like_fold"/>
</dbReference>
<accession>A0A3B0RI74</accession>
<dbReference type="InterPro" id="IPR026444">
    <property type="entry name" value="Secre_tail"/>
</dbReference>
<dbReference type="AlphaFoldDB" id="A0A3B0RI74"/>
<dbReference type="InterPro" id="IPR017853">
    <property type="entry name" value="GH"/>
</dbReference>
<dbReference type="InterPro" id="IPR014756">
    <property type="entry name" value="Ig_E-set"/>
</dbReference>
<dbReference type="Pfam" id="PF18962">
    <property type="entry name" value="Por_Secre_tail"/>
    <property type="match status" value="1"/>
</dbReference>
<dbReference type="InterPro" id="IPR006047">
    <property type="entry name" value="GH13_cat_dom"/>
</dbReference>
<dbReference type="EMBL" id="UOEB01000061">
    <property type="protein sequence ID" value="VAV83085.1"/>
    <property type="molecule type" value="Genomic_DNA"/>
</dbReference>
<proteinExistence type="inferred from homology"/>
<dbReference type="PANTHER" id="PTHR43002">
    <property type="entry name" value="GLYCOGEN DEBRANCHING ENZYME"/>
    <property type="match status" value="1"/>
</dbReference>
<keyword evidence="3" id="KW-0808">Transferase</keyword>
<sequence>WSITLTPNTYFNLTAGQEASATKMGMVFRNEDGSQQFKDNGCTDFFFNVGAFQVTMINPNSSGVILLNSGGSTQILAQNTNGPANYELFANGTSIHTQNNTTFYNGFLFTGLTENQHCDLVVTQGGSSITKSFVILVNNTVTQSMPAGLEDGINYDNADNTKATLVLDAPNKDFIYVAGSFNNWKPAAVDAMKKDGTTGKFWLQLTGLTSGTNYTYQYWVSAITPVANSPILVKTADPYSTLVLSPFDDPGIPASSYPNLPVYPAGQEREVTVLQTGQTPYNWQVTNFVKPKKEDLIIYQVLIRDFDQNRTYQDLIDRIDYFKNLNVTAIQLLPNMEFEGNESWGYNPSFHMALDKFYGTENKFKEFVDLCHQNGIAVILDLVLNQAFGRNPMVRMWMDDPDGDGWGGPSSESPYFNQVATHSFSVGNDFNHQQSRTQNYAQRVIKHWVQEFKIDGFRWDLTKGFTQNCTPNDTACTGAYQADRVAILKQYADYSWSLDPDHYVIFEHLGDAGEETEWANYRFAEGKGIMLWGKMTDQYNQLTMGYNSNNDISRMGHLAHGFTGKRLVGYAESHDEERLMYKNLQFGNTSNPAHNVKDLNTALSRMSALGAVSLTIPGPKMIWHFADLGMENSIFTCSNGTVNNPDCKLDTKPQPQWTNNWLADTNRNQIYNDWSRLISLKTTEAVFEGDYSITTNTLTPKIYVWDDTIPLTQLKNVVILANFDVTTQNVVPNFPYTGTWYDLMDNTGSTSINVTNVATPISIPAGEFRIYGNQGVTLGTKDLVSNLDLVVYPNPVNSAFSINKDVSEIKIFDITGKLIKTFKGGFVKGASFDISNLSQSLYILKITNNSGQQQATKLVKL</sequence>